<dbReference type="CDD" id="cd02440">
    <property type="entry name" value="AdoMet_MTases"/>
    <property type="match status" value="1"/>
</dbReference>
<feature type="domain" description="Tellurite resistance methyltransferase TehB-like" evidence="2">
    <location>
        <begin position="35"/>
        <end position="191"/>
    </location>
</feature>
<dbReference type="Pfam" id="PF03848">
    <property type="entry name" value="TehB"/>
    <property type="match status" value="1"/>
</dbReference>
<proteinExistence type="predicted"/>
<reference evidence="3 4" key="1">
    <citation type="journal article" date="2016" name="Nat. Commun.">
        <title>Thousands of microbial genomes shed light on interconnected biogeochemical processes in an aquifer system.</title>
        <authorList>
            <person name="Anantharaman K."/>
            <person name="Brown C.T."/>
            <person name="Hug L.A."/>
            <person name="Sharon I."/>
            <person name="Castelle C.J."/>
            <person name="Probst A.J."/>
            <person name="Thomas B.C."/>
            <person name="Singh A."/>
            <person name="Wilkins M.J."/>
            <person name="Karaoz U."/>
            <person name="Brodie E.L."/>
            <person name="Williams K.H."/>
            <person name="Hubbard S.S."/>
            <person name="Banfield J.F."/>
        </authorList>
    </citation>
    <scope>NUCLEOTIDE SEQUENCE [LARGE SCALE GENOMIC DNA]</scope>
</reference>
<name>A0A1G1X5B4_9BACT</name>
<comment type="caution">
    <text evidence="3">The sequence shown here is derived from an EMBL/GenBank/DDBJ whole genome shotgun (WGS) entry which is preliminary data.</text>
</comment>
<sequence length="207" mass="23271">MSEDRKSFYNEPYRDAEEDVFGGGKPIDIVQQVPALISGREALDVGCGMGRHSIYLAQEGFRVTALDFSEEGVRKLLERSAHEKLPIAASAVDIETWMPNAYFDAIVVSYVFHQITKTSLEALLPALQKHTKPGGIHAIAAFTKEGAFFRKNSSMDTWYTKPGEIKLLYRDWEIISYEEQEGASYKKGPDGEPFMNTTAFLLARKPR</sequence>
<dbReference type="PANTHER" id="PTHR43861:SF3">
    <property type="entry name" value="PUTATIVE (AFU_ORTHOLOGUE AFUA_2G14390)-RELATED"/>
    <property type="match status" value="1"/>
</dbReference>
<evidence type="ECO:0000256" key="1">
    <source>
        <dbReference type="ARBA" id="ARBA00022679"/>
    </source>
</evidence>
<dbReference type="GO" id="GO:0016740">
    <property type="term" value="F:transferase activity"/>
    <property type="evidence" value="ECO:0007669"/>
    <property type="project" value="UniProtKB-KW"/>
</dbReference>
<protein>
    <recommendedName>
        <fullName evidence="2">Tellurite resistance methyltransferase TehB-like domain-containing protein</fullName>
    </recommendedName>
</protein>
<dbReference type="Proteomes" id="UP000177528">
    <property type="component" value="Unassembled WGS sequence"/>
</dbReference>
<organism evidence="3 4">
    <name type="scientific">Candidatus Andersenbacteria bacterium RIFCSPHIGHO2_12_FULL_45_11</name>
    <dbReference type="NCBI Taxonomy" id="1797281"/>
    <lineage>
        <taxon>Bacteria</taxon>
        <taxon>Candidatus Anderseniibacteriota</taxon>
    </lineage>
</organism>
<dbReference type="SUPFAM" id="SSF53335">
    <property type="entry name" value="S-adenosyl-L-methionine-dependent methyltransferases"/>
    <property type="match status" value="1"/>
</dbReference>
<dbReference type="AlphaFoldDB" id="A0A1G1X5B4"/>
<dbReference type="InterPro" id="IPR015985">
    <property type="entry name" value="TehB-like_dom"/>
</dbReference>
<gene>
    <name evidence="3" type="ORF">A3D99_03420</name>
</gene>
<accession>A0A1G1X5B4</accession>
<evidence type="ECO:0000313" key="3">
    <source>
        <dbReference type="EMBL" id="OGY34517.1"/>
    </source>
</evidence>
<dbReference type="InterPro" id="IPR029063">
    <property type="entry name" value="SAM-dependent_MTases_sf"/>
</dbReference>
<dbReference type="PANTHER" id="PTHR43861">
    <property type="entry name" value="TRANS-ACONITATE 2-METHYLTRANSFERASE-RELATED"/>
    <property type="match status" value="1"/>
</dbReference>
<evidence type="ECO:0000313" key="4">
    <source>
        <dbReference type="Proteomes" id="UP000177528"/>
    </source>
</evidence>
<keyword evidence="1" id="KW-0808">Transferase</keyword>
<dbReference type="Gene3D" id="3.40.50.150">
    <property type="entry name" value="Vaccinia Virus protein VP39"/>
    <property type="match status" value="1"/>
</dbReference>
<evidence type="ECO:0000259" key="2">
    <source>
        <dbReference type="Pfam" id="PF03848"/>
    </source>
</evidence>
<dbReference type="EMBL" id="MHHR01000013">
    <property type="protein sequence ID" value="OGY34517.1"/>
    <property type="molecule type" value="Genomic_DNA"/>
</dbReference>